<dbReference type="InterPro" id="IPR052529">
    <property type="entry name" value="Bact_Transport_Assoc"/>
</dbReference>
<dbReference type="OrthoDB" id="9807744at2"/>
<feature type="transmembrane region" description="Helical" evidence="1">
    <location>
        <begin position="25"/>
        <end position="47"/>
    </location>
</feature>
<feature type="transmembrane region" description="Helical" evidence="1">
    <location>
        <begin position="77"/>
        <end position="98"/>
    </location>
</feature>
<name>A0A085WGE9_9BACT</name>
<keyword evidence="1" id="KW-1133">Transmembrane helix</keyword>
<dbReference type="InterPro" id="IPR007349">
    <property type="entry name" value="DUF418"/>
</dbReference>
<dbReference type="Proteomes" id="UP000028725">
    <property type="component" value="Unassembled WGS sequence"/>
</dbReference>
<dbReference type="RefSeq" id="WP_044191798.1">
    <property type="nucleotide sequence ID" value="NZ_JMCB01000009.1"/>
</dbReference>
<proteinExistence type="predicted"/>
<sequence length="439" mass="48608">MSSSHSTVAAPLAEARPVDDTERLILLDALRGFALCGVFVSNTYMWFSGRFLLTRAQIESFLAQASLADLVTTRGTAFLVFGKFITLFSFLFGLGFAVQMGRAEQRGGSIVPLYARRVGVLVLIGLAHGWLLWFGDILSTYAVLGFTLLLFRKRSDKTLLIWSAVLIFLVPLLIENLPRLKEIFGSTADAEAAAKVMREQREAVKAQVLVGFQSNSYFDLVRANALFYKGFLQGVFMTMPSILGRFLLGLVAGRHRIFHEPSKHLPLLRKVLIWGLITGIIGNGSSTVMSILFAQKILNPDTLPWLPFVMWPVRQIGELGLAAFYVTGITLLFQRATWQRVLSVLAPVGRMALSNYLSQTVLSLFIWYGIGLGLTTTLGPKVTVVLPLGIFAIQVILSHLWLARFRFGPAEWVWRSLTYGKAQPLRRAPTPEPSAATAV</sequence>
<accession>A0A085WGE9</accession>
<evidence type="ECO:0000313" key="3">
    <source>
        <dbReference type="EMBL" id="KFE66762.1"/>
    </source>
</evidence>
<reference evidence="3 4" key="1">
    <citation type="submission" date="2014-04" db="EMBL/GenBank/DDBJ databases">
        <title>Genome assembly of Hyalangium minutum DSM 14724.</title>
        <authorList>
            <person name="Sharma G."/>
            <person name="Subramanian S."/>
        </authorList>
    </citation>
    <scope>NUCLEOTIDE SEQUENCE [LARGE SCALE GENOMIC DNA]</scope>
    <source>
        <strain evidence="3 4">DSM 14724</strain>
    </source>
</reference>
<dbReference type="AlphaFoldDB" id="A0A085WGE9"/>
<dbReference type="PANTHER" id="PTHR30590">
    <property type="entry name" value="INNER MEMBRANE PROTEIN"/>
    <property type="match status" value="1"/>
</dbReference>
<keyword evidence="4" id="KW-1185">Reference proteome</keyword>
<feature type="transmembrane region" description="Helical" evidence="1">
    <location>
        <begin position="271"/>
        <end position="293"/>
    </location>
</feature>
<comment type="caution">
    <text evidence="3">The sequence shown here is derived from an EMBL/GenBank/DDBJ whole genome shotgun (WGS) entry which is preliminary data.</text>
</comment>
<keyword evidence="1" id="KW-0472">Membrane</keyword>
<feature type="transmembrane region" description="Helical" evidence="1">
    <location>
        <begin position="382"/>
        <end position="402"/>
    </location>
</feature>
<feature type="transmembrane region" description="Helical" evidence="1">
    <location>
        <begin position="118"/>
        <end position="151"/>
    </location>
</feature>
<dbReference type="PANTHER" id="PTHR30590:SF2">
    <property type="entry name" value="INNER MEMBRANE PROTEIN"/>
    <property type="match status" value="1"/>
</dbReference>
<evidence type="ECO:0000256" key="1">
    <source>
        <dbReference type="SAM" id="Phobius"/>
    </source>
</evidence>
<feature type="transmembrane region" description="Helical" evidence="1">
    <location>
        <begin position="313"/>
        <end position="333"/>
    </location>
</feature>
<gene>
    <name evidence="3" type="ORF">DB31_8976</name>
</gene>
<evidence type="ECO:0000313" key="4">
    <source>
        <dbReference type="Proteomes" id="UP000028725"/>
    </source>
</evidence>
<feature type="transmembrane region" description="Helical" evidence="1">
    <location>
        <begin position="353"/>
        <end position="370"/>
    </location>
</feature>
<feature type="transmembrane region" description="Helical" evidence="1">
    <location>
        <begin position="230"/>
        <end position="251"/>
    </location>
</feature>
<evidence type="ECO:0000259" key="2">
    <source>
        <dbReference type="Pfam" id="PF04235"/>
    </source>
</evidence>
<organism evidence="3 4">
    <name type="scientific">Hyalangium minutum</name>
    <dbReference type="NCBI Taxonomy" id="394096"/>
    <lineage>
        <taxon>Bacteria</taxon>
        <taxon>Pseudomonadati</taxon>
        <taxon>Myxococcota</taxon>
        <taxon>Myxococcia</taxon>
        <taxon>Myxococcales</taxon>
        <taxon>Cystobacterineae</taxon>
        <taxon>Archangiaceae</taxon>
        <taxon>Hyalangium</taxon>
    </lineage>
</organism>
<dbReference type="Pfam" id="PF04235">
    <property type="entry name" value="DUF418"/>
    <property type="match status" value="1"/>
</dbReference>
<feature type="domain" description="DUF418" evidence="2">
    <location>
        <begin position="252"/>
        <end position="421"/>
    </location>
</feature>
<dbReference type="STRING" id="394096.DB31_8976"/>
<feature type="transmembrane region" description="Helical" evidence="1">
    <location>
        <begin position="158"/>
        <end position="174"/>
    </location>
</feature>
<dbReference type="PATRIC" id="fig|394096.3.peg.5004"/>
<keyword evidence="1" id="KW-0812">Transmembrane</keyword>
<protein>
    <recommendedName>
        <fullName evidence="2">DUF418 domain-containing protein</fullName>
    </recommendedName>
</protein>
<dbReference type="EMBL" id="JMCB01000009">
    <property type="protein sequence ID" value="KFE66762.1"/>
    <property type="molecule type" value="Genomic_DNA"/>
</dbReference>